<dbReference type="PANTHER" id="PTHR37309:SF1">
    <property type="entry name" value="SLR0284 PROTEIN"/>
    <property type="match status" value="1"/>
</dbReference>
<protein>
    <submittedName>
        <fullName evidence="2">Phage holin family protein</fullName>
    </submittedName>
</protein>
<keyword evidence="1" id="KW-1133">Transmembrane helix</keyword>
<proteinExistence type="predicted"/>
<keyword evidence="1" id="KW-0812">Transmembrane</keyword>
<name>A0A506PPL3_9FLAO</name>
<dbReference type="AlphaFoldDB" id="A0A506PPL3"/>
<feature type="transmembrane region" description="Helical" evidence="1">
    <location>
        <begin position="32"/>
        <end position="50"/>
    </location>
</feature>
<organism evidence="2 3">
    <name type="scientific">Paucihalobacter ruber</name>
    <dbReference type="NCBI Taxonomy" id="2567861"/>
    <lineage>
        <taxon>Bacteria</taxon>
        <taxon>Pseudomonadati</taxon>
        <taxon>Bacteroidota</taxon>
        <taxon>Flavobacteriia</taxon>
        <taxon>Flavobacteriales</taxon>
        <taxon>Flavobacteriaceae</taxon>
        <taxon>Paucihalobacter</taxon>
    </lineage>
</organism>
<dbReference type="OrthoDB" id="6402664at2"/>
<dbReference type="PANTHER" id="PTHR37309">
    <property type="entry name" value="SLR0284 PROTEIN"/>
    <property type="match status" value="1"/>
</dbReference>
<sequence length="120" mass="13203">MKLIVKFILSAIAVVLISKLLPGVTVVDYFTALLVAVVLAILDLFVRPLLILLTLPATILTLGLFLLVINGLIILLADYLVTGFTVSSIWTAMLFSILLTILQSIFYSVLREDKVVTDRQ</sequence>
<accession>A0A506PPL3</accession>
<dbReference type="Proteomes" id="UP000317332">
    <property type="component" value="Unassembled WGS sequence"/>
</dbReference>
<feature type="transmembrane region" description="Helical" evidence="1">
    <location>
        <begin position="57"/>
        <end position="77"/>
    </location>
</feature>
<feature type="transmembrane region" description="Helical" evidence="1">
    <location>
        <begin position="89"/>
        <end position="110"/>
    </location>
</feature>
<gene>
    <name evidence="2" type="ORF">FJ651_02545</name>
</gene>
<dbReference type="InterPro" id="IPR007165">
    <property type="entry name" value="Phage_holin_4_2"/>
</dbReference>
<evidence type="ECO:0000256" key="1">
    <source>
        <dbReference type="SAM" id="Phobius"/>
    </source>
</evidence>
<dbReference type="RefSeq" id="WP_140988823.1">
    <property type="nucleotide sequence ID" value="NZ_VHIQ01000001.1"/>
</dbReference>
<dbReference type="Pfam" id="PF04020">
    <property type="entry name" value="Phage_holin_4_2"/>
    <property type="match status" value="1"/>
</dbReference>
<keyword evidence="1" id="KW-0472">Membrane</keyword>
<dbReference type="EMBL" id="VHIQ01000001">
    <property type="protein sequence ID" value="TPV35813.1"/>
    <property type="molecule type" value="Genomic_DNA"/>
</dbReference>
<keyword evidence="3" id="KW-1185">Reference proteome</keyword>
<evidence type="ECO:0000313" key="2">
    <source>
        <dbReference type="EMBL" id="TPV35813.1"/>
    </source>
</evidence>
<comment type="caution">
    <text evidence="2">The sequence shown here is derived from an EMBL/GenBank/DDBJ whole genome shotgun (WGS) entry which is preliminary data.</text>
</comment>
<reference evidence="2 3" key="1">
    <citation type="submission" date="2019-06" db="EMBL/GenBank/DDBJ databases">
        <title>Flavobacteriaceae Paucihalobacterium erythroidium CWB-1, complete genome.</title>
        <authorList>
            <person name="Wu S."/>
        </authorList>
    </citation>
    <scope>NUCLEOTIDE SEQUENCE [LARGE SCALE GENOMIC DNA]</scope>
    <source>
        <strain evidence="2 3">CWB-1</strain>
    </source>
</reference>
<evidence type="ECO:0000313" key="3">
    <source>
        <dbReference type="Proteomes" id="UP000317332"/>
    </source>
</evidence>